<keyword evidence="1" id="KW-0050">Antiport</keyword>
<keyword evidence="1" id="KW-0813">Transport</keyword>
<proteinExistence type="predicted"/>
<evidence type="ECO:0000256" key="1">
    <source>
        <dbReference type="ARBA" id="ARBA00022449"/>
    </source>
</evidence>
<sequence length="113" mass="12527">MFVSRTREETDKLVDEEKSNRDVNKSIWAWFKGVMYIVVGVAILSVVLAEPQIYSVENFSNAVNIPSLFISFILVPLATNARAAATSDITASFRKKPRTTSLAFSSRSMMGCS</sequence>
<dbReference type="PANTHER" id="PTHR31503">
    <property type="entry name" value="VACUOLAR CALCIUM ION TRANSPORTER"/>
    <property type="match status" value="1"/>
</dbReference>
<accession>A0ABQ8H1H8</accession>
<dbReference type="Proteomes" id="UP000827721">
    <property type="component" value="Unassembled WGS sequence"/>
</dbReference>
<name>A0ABQ8H1H8_9ROSI</name>
<feature type="transmembrane region" description="Helical" evidence="3">
    <location>
        <begin position="68"/>
        <end position="85"/>
    </location>
</feature>
<keyword evidence="5" id="KW-1185">Reference proteome</keyword>
<evidence type="ECO:0000313" key="4">
    <source>
        <dbReference type="EMBL" id="KAH7544064.1"/>
    </source>
</evidence>
<keyword evidence="3" id="KW-1133">Transmembrane helix</keyword>
<comment type="caution">
    <text evidence="4">The sequence shown here is derived from an EMBL/GenBank/DDBJ whole genome shotgun (WGS) entry which is preliminary data.</text>
</comment>
<evidence type="ECO:0000256" key="2">
    <source>
        <dbReference type="ARBA" id="ARBA00023065"/>
    </source>
</evidence>
<feature type="transmembrane region" description="Helical" evidence="3">
    <location>
        <begin position="27"/>
        <end position="48"/>
    </location>
</feature>
<dbReference type="EMBL" id="JAFEMO010000015">
    <property type="protein sequence ID" value="KAH7544064.1"/>
    <property type="molecule type" value="Genomic_DNA"/>
</dbReference>
<organism evidence="4 5">
    <name type="scientific">Xanthoceras sorbifolium</name>
    <dbReference type="NCBI Taxonomy" id="99658"/>
    <lineage>
        <taxon>Eukaryota</taxon>
        <taxon>Viridiplantae</taxon>
        <taxon>Streptophyta</taxon>
        <taxon>Embryophyta</taxon>
        <taxon>Tracheophyta</taxon>
        <taxon>Spermatophyta</taxon>
        <taxon>Magnoliopsida</taxon>
        <taxon>eudicotyledons</taxon>
        <taxon>Gunneridae</taxon>
        <taxon>Pentapetalae</taxon>
        <taxon>rosids</taxon>
        <taxon>malvids</taxon>
        <taxon>Sapindales</taxon>
        <taxon>Sapindaceae</taxon>
        <taxon>Xanthoceroideae</taxon>
        <taxon>Xanthoceras</taxon>
    </lineage>
</organism>
<keyword evidence="3" id="KW-0812">Transmembrane</keyword>
<keyword evidence="2" id="KW-0406">Ion transport</keyword>
<evidence type="ECO:0000256" key="3">
    <source>
        <dbReference type="SAM" id="Phobius"/>
    </source>
</evidence>
<keyword evidence="3" id="KW-0472">Membrane</keyword>
<protein>
    <submittedName>
        <fullName evidence="4">Uncharacterized protein</fullName>
    </submittedName>
</protein>
<evidence type="ECO:0000313" key="5">
    <source>
        <dbReference type="Proteomes" id="UP000827721"/>
    </source>
</evidence>
<dbReference type="PANTHER" id="PTHR31503:SF79">
    <property type="entry name" value="CALCIUM-BINDING EF-HAND PROTEIN"/>
    <property type="match status" value="1"/>
</dbReference>
<reference evidence="4 5" key="1">
    <citation type="submission" date="2021-02" db="EMBL/GenBank/DDBJ databases">
        <title>Plant Genome Project.</title>
        <authorList>
            <person name="Zhang R.-G."/>
        </authorList>
    </citation>
    <scope>NUCLEOTIDE SEQUENCE [LARGE SCALE GENOMIC DNA]</scope>
    <source>
        <tissue evidence="4">Leaves</tissue>
    </source>
</reference>
<gene>
    <name evidence="4" type="ORF">JRO89_XS15G0098800</name>
</gene>
<dbReference type="InterPro" id="IPR004713">
    <property type="entry name" value="CaH_exchang"/>
</dbReference>